<feature type="transmembrane region" description="Helical" evidence="1">
    <location>
        <begin position="42"/>
        <end position="61"/>
    </location>
</feature>
<dbReference type="EMBL" id="JABEMB010000029">
    <property type="protein sequence ID" value="NNH05001.1"/>
    <property type="molecule type" value="Genomic_DNA"/>
</dbReference>
<name>A0A7Y2M1Y0_9MICO</name>
<reference evidence="2 3" key="1">
    <citation type="submission" date="2020-05" db="EMBL/GenBank/DDBJ databases">
        <title>MicrobeNet Type strains.</title>
        <authorList>
            <person name="Nicholson A.C."/>
        </authorList>
    </citation>
    <scope>NUCLEOTIDE SEQUENCE [LARGE SCALE GENOMIC DNA]</scope>
    <source>
        <strain evidence="2 3">JCM 14282</strain>
    </source>
</reference>
<proteinExistence type="predicted"/>
<evidence type="ECO:0000313" key="2">
    <source>
        <dbReference type="EMBL" id="NNH05001.1"/>
    </source>
</evidence>
<dbReference type="AlphaFoldDB" id="A0A7Y2M1Y0"/>
<keyword evidence="3" id="KW-1185">Reference proteome</keyword>
<dbReference type="Proteomes" id="UP000543598">
    <property type="component" value="Unassembled WGS sequence"/>
</dbReference>
<sequence length="155" mass="16711">MRKAFLVVNALLTLSLIAQLYFAALGVFSPPEDELFRFHAMNGRFILPVLIIVWIVFGFIARIGRTSIILTFVGLVLLALQTGYFLIAGAMGATPPPNEYTPGATPYVLALHGLGGTLLLLLTVWVFFRVRGMGPLGRSSAETTASEPVTSTPTT</sequence>
<keyword evidence="1" id="KW-0812">Transmembrane</keyword>
<feature type="transmembrane region" description="Helical" evidence="1">
    <location>
        <begin position="107"/>
        <end position="128"/>
    </location>
</feature>
<comment type="caution">
    <text evidence="2">The sequence shown here is derived from an EMBL/GenBank/DDBJ whole genome shotgun (WGS) entry which is preliminary data.</text>
</comment>
<evidence type="ECO:0000313" key="3">
    <source>
        <dbReference type="Proteomes" id="UP000543598"/>
    </source>
</evidence>
<accession>A0A7Y2M1Y0</accession>
<dbReference type="RefSeq" id="WP_167037519.1">
    <property type="nucleotide sequence ID" value="NZ_BAAANA010000001.1"/>
</dbReference>
<feature type="transmembrane region" description="Helical" evidence="1">
    <location>
        <begin position="68"/>
        <end position="87"/>
    </location>
</feature>
<protein>
    <submittedName>
        <fullName evidence="2">Uncharacterized protein</fullName>
    </submittedName>
</protein>
<dbReference type="InterPro" id="IPR046192">
    <property type="entry name" value="DUF6220"/>
</dbReference>
<dbReference type="Pfam" id="PF19728">
    <property type="entry name" value="DUF6220"/>
    <property type="match status" value="1"/>
</dbReference>
<gene>
    <name evidence="2" type="ORF">HLA99_14210</name>
</gene>
<keyword evidence="1" id="KW-1133">Transmembrane helix</keyword>
<keyword evidence="1" id="KW-0472">Membrane</keyword>
<organism evidence="2 3">
    <name type="scientific">Microbacterium ulmi</name>
    <dbReference type="NCBI Taxonomy" id="179095"/>
    <lineage>
        <taxon>Bacteria</taxon>
        <taxon>Bacillati</taxon>
        <taxon>Actinomycetota</taxon>
        <taxon>Actinomycetes</taxon>
        <taxon>Micrococcales</taxon>
        <taxon>Microbacteriaceae</taxon>
        <taxon>Microbacterium</taxon>
    </lineage>
</organism>
<evidence type="ECO:0000256" key="1">
    <source>
        <dbReference type="SAM" id="Phobius"/>
    </source>
</evidence>